<feature type="transmembrane region" description="Helical" evidence="8">
    <location>
        <begin position="113"/>
        <end position="134"/>
    </location>
</feature>
<dbReference type="Pfam" id="PF00528">
    <property type="entry name" value="BPD_transp_1"/>
    <property type="match status" value="2"/>
</dbReference>
<dbReference type="SUPFAM" id="SSF161098">
    <property type="entry name" value="MetI-like"/>
    <property type="match status" value="2"/>
</dbReference>
<organism evidence="10 11">
    <name type="scientific">Facklamia languida CCUG 37842</name>
    <dbReference type="NCBI Taxonomy" id="883113"/>
    <lineage>
        <taxon>Bacteria</taxon>
        <taxon>Bacillati</taxon>
        <taxon>Bacillota</taxon>
        <taxon>Bacilli</taxon>
        <taxon>Lactobacillales</taxon>
        <taxon>Aerococcaceae</taxon>
        <taxon>Facklamia</taxon>
    </lineage>
</organism>
<dbReference type="InterPro" id="IPR035906">
    <property type="entry name" value="MetI-like_sf"/>
</dbReference>
<keyword evidence="4" id="KW-0997">Cell inner membrane</keyword>
<dbReference type="PROSITE" id="PS50928">
    <property type="entry name" value="ABC_TM1"/>
    <property type="match status" value="2"/>
</dbReference>
<name>H3NIB9_9LACT</name>
<feature type="transmembrane region" description="Helical" evidence="8">
    <location>
        <begin position="367"/>
        <end position="391"/>
    </location>
</feature>
<dbReference type="Gene3D" id="1.10.3720.10">
    <property type="entry name" value="MetI-like"/>
    <property type="match status" value="2"/>
</dbReference>
<evidence type="ECO:0000256" key="7">
    <source>
        <dbReference type="ARBA" id="ARBA00023136"/>
    </source>
</evidence>
<feature type="transmembrane region" description="Helical" evidence="8">
    <location>
        <begin position="403"/>
        <end position="425"/>
    </location>
</feature>
<keyword evidence="2 8" id="KW-0813">Transport</keyword>
<evidence type="ECO:0000259" key="9">
    <source>
        <dbReference type="PROSITE" id="PS50928"/>
    </source>
</evidence>
<dbReference type="GO" id="GO:0055085">
    <property type="term" value="P:transmembrane transport"/>
    <property type="evidence" value="ECO:0007669"/>
    <property type="project" value="InterPro"/>
</dbReference>
<feature type="transmembrane region" description="Helical" evidence="8">
    <location>
        <begin position="546"/>
        <end position="569"/>
    </location>
</feature>
<feature type="transmembrane region" description="Helical" evidence="8">
    <location>
        <begin position="29"/>
        <end position="48"/>
    </location>
</feature>
<evidence type="ECO:0000256" key="4">
    <source>
        <dbReference type="ARBA" id="ARBA00022519"/>
    </source>
</evidence>
<comment type="similarity">
    <text evidence="8">Belongs to the binding-protein-dependent transport system permease family.</text>
</comment>
<feature type="transmembrane region" description="Helical" evidence="8">
    <location>
        <begin position="203"/>
        <end position="225"/>
    </location>
</feature>
<feature type="transmembrane region" description="Helical" evidence="8">
    <location>
        <begin position="437"/>
        <end position="455"/>
    </location>
</feature>
<keyword evidence="11" id="KW-1185">Reference proteome</keyword>
<evidence type="ECO:0000256" key="2">
    <source>
        <dbReference type="ARBA" id="ARBA00022448"/>
    </source>
</evidence>
<evidence type="ECO:0000256" key="6">
    <source>
        <dbReference type="ARBA" id="ARBA00022989"/>
    </source>
</evidence>
<evidence type="ECO:0000313" key="10">
    <source>
        <dbReference type="EMBL" id="EHR37429.1"/>
    </source>
</evidence>
<dbReference type="PANTHER" id="PTHR43357:SF3">
    <property type="entry name" value="FE(3+)-TRANSPORT SYSTEM PERMEASE PROTEIN FBPB 2"/>
    <property type="match status" value="1"/>
</dbReference>
<keyword evidence="5 8" id="KW-0812">Transmembrane</keyword>
<dbReference type="AlphaFoldDB" id="H3NIB9"/>
<gene>
    <name evidence="10" type="ORF">HMPREF9708_00608</name>
</gene>
<feature type="transmembrane region" description="Helical" evidence="8">
    <location>
        <begin position="79"/>
        <end position="101"/>
    </location>
</feature>
<evidence type="ECO:0000313" key="11">
    <source>
        <dbReference type="Proteomes" id="UP000006190"/>
    </source>
</evidence>
<keyword evidence="6 8" id="KW-1133">Transmembrane helix</keyword>
<dbReference type="EMBL" id="AGEG01000006">
    <property type="protein sequence ID" value="EHR37429.1"/>
    <property type="molecule type" value="Genomic_DNA"/>
</dbReference>
<keyword evidence="3" id="KW-1003">Cell membrane</keyword>
<dbReference type="eggNOG" id="COG1178">
    <property type="taxonomic scope" value="Bacteria"/>
</dbReference>
<dbReference type="RefSeq" id="WP_006308635.1">
    <property type="nucleotide sequence ID" value="NZ_JH601133.1"/>
</dbReference>
<dbReference type="PATRIC" id="fig|883113.3.peg.609"/>
<dbReference type="GO" id="GO:0005886">
    <property type="term" value="C:plasma membrane"/>
    <property type="evidence" value="ECO:0007669"/>
    <property type="project" value="UniProtKB-SubCell"/>
</dbReference>
<comment type="subcellular location">
    <subcellularLocation>
        <location evidence="1">Cell inner membrane</location>
        <topology evidence="1">Multi-pass membrane protein</topology>
    </subcellularLocation>
    <subcellularLocation>
        <location evidence="8">Cell membrane</location>
        <topology evidence="8">Multi-pass membrane protein</topology>
    </subcellularLocation>
</comment>
<dbReference type="Proteomes" id="UP000006190">
    <property type="component" value="Unassembled WGS sequence"/>
</dbReference>
<protein>
    <recommendedName>
        <fullName evidence="9">ABC transmembrane type-1 domain-containing protein</fullName>
    </recommendedName>
</protein>
<accession>H3NIB9</accession>
<feature type="transmembrane region" description="Helical" evidence="8">
    <location>
        <begin position="266"/>
        <end position="286"/>
    </location>
</feature>
<feature type="domain" description="ABC transmembrane type-1" evidence="9">
    <location>
        <begin position="368"/>
        <end position="563"/>
    </location>
</feature>
<feature type="domain" description="ABC transmembrane type-1" evidence="9">
    <location>
        <begin position="75"/>
        <end position="283"/>
    </location>
</feature>
<reference evidence="10 11" key="1">
    <citation type="submission" date="2012-01" db="EMBL/GenBank/DDBJ databases">
        <title>The Genome Sequence of Facklamia languida CCUG 37842.</title>
        <authorList>
            <consortium name="The Broad Institute Genome Sequencing Platform"/>
            <person name="Earl A."/>
            <person name="Ward D."/>
            <person name="Feldgarden M."/>
            <person name="Gevers D."/>
            <person name="Huys G."/>
            <person name="Young S.K."/>
            <person name="Zeng Q."/>
            <person name="Gargeya S."/>
            <person name="Fitzgerald M."/>
            <person name="Haas B."/>
            <person name="Abouelleil A."/>
            <person name="Alvarado L."/>
            <person name="Arachchi H.M."/>
            <person name="Berlin A."/>
            <person name="Chapman S.B."/>
            <person name="Gearin G."/>
            <person name="Goldberg J."/>
            <person name="Griggs A."/>
            <person name="Gujja S."/>
            <person name="Hansen M."/>
            <person name="Heiman D."/>
            <person name="Howarth C."/>
            <person name="Larimer J."/>
            <person name="Lui A."/>
            <person name="MacDonald P.J.P."/>
            <person name="McCowen C."/>
            <person name="Montmayeur A."/>
            <person name="Murphy C."/>
            <person name="Neiman D."/>
            <person name="Pearson M."/>
            <person name="Priest M."/>
            <person name="Roberts A."/>
            <person name="Saif S."/>
            <person name="Shea T."/>
            <person name="Sisk P."/>
            <person name="Stolte C."/>
            <person name="Sykes S."/>
            <person name="Wortman J."/>
            <person name="Nusbaum C."/>
            <person name="Birren B."/>
        </authorList>
    </citation>
    <scope>NUCLEOTIDE SEQUENCE [LARGE SCALE GENOMIC DNA]</scope>
    <source>
        <strain evidence="10 11">CCUG 37842</strain>
    </source>
</reference>
<evidence type="ECO:0000256" key="5">
    <source>
        <dbReference type="ARBA" id="ARBA00022692"/>
    </source>
</evidence>
<evidence type="ECO:0000256" key="8">
    <source>
        <dbReference type="RuleBase" id="RU363032"/>
    </source>
</evidence>
<evidence type="ECO:0000256" key="1">
    <source>
        <dbReference type="ARBA" id="ARBA00004429"/>
    </source>
</evidence>
<dbReference type="InterPro" id="IPR000515">
    <property type="entry name" value="MetI-like"/>
</dbReference>
<sequence length="576" mass="64338">MKIPTEPRVEGSSLTRIPSTLLKKSLKNFILLLLVVLFFALPILRLFWMSIQEEGHLSLTHYQTILSDPRTWEVLGNTLHLVFGSLILASLIGITLAWIVAYTDIRFKSVIQLLTFLPLVIPSYVASLAWVQFFRPKGLVSQLLSALLVEPIKINLYSLGGIIFVMGLTTYPLVYLFTVNAFRRIPRDAELAARSSGASLWRVFSKITLPMALPGIMGGIFIAFLNCLDNFGIPAFLGTPAHITVLTTYIYQQVIGFGPTAFNRSAVLSVLLTLIALVVMGIQWLITRKSQVIETHQLDSRPRYSLGRRRWLIEAIVALFLVTTSIMPLISLVCSPLVKAVGLPFTWDNLSFKNYQFILSNPQTQGAILTSLKLAGISALIILILGTLFAYKRTRENNRLTRYLEAMMTAPYALPGTVFALAMIFNWMQPLPGWNPGIYGSVWILYLAYVSRFMIIQVRSGVTAFNQIDRSVEEAGQVAGMTGWTKWRTLLIPLILPVVFNGTLLVFLQSLTELTLSSLLYSSQAKTIGVQVLSYQQAGYTLNATAFSSLIVGLIFLAYLVVFLLAGILRRKRWIQ</sequence>
<dbReference type="CDD" id="cd06261">
    <property type="entry name" value="TM_PBP2"/>
    <property type="match status" value="2"/>
</dbReference>
<dbReference type="PANTHER" id="PTHR43357">
    <property type="entry name" value="INNER MEMBRANE ABC TRANSPORTER PERMEASE PROTEIN YDCV"/>
    <property type="match status" value="1"/>
</dbReference>
<evidence type="ECO:0000256" key="3">
    <source>
        <dbReference type="ARBA" id="ARBA00022475"/>
    </source>
</evidence>
<feature type="transmembrane region" description="Helical" evidence="8">
    <location>
        <begin position="490"/>
        <end position="511"/>
    </location>
</feature>
<proteinExistence type="inferred from homology"/>
<dbReference type="HOGENOM" id="CLU_021838_2_1_9"/>
<dbReference type="STRING" id="883113.HMPREF9708_00608"/>
<comment type="caution">
    <text evidence="10">The sequence shown here is derived from an EMBL/GenBank/DDBJ whole genome shotgun (WGS) entry which is preliminary data.</text>
</comment>
<keyword evidence="7 8" id="KW-0472">Membrane</keyword>
<feature type="transmembrane region" description="Helical" evidence="8">
    <location>
        <begin position="154"/>
        <end position="182"/>
    </location>
</feature>
<feature type="transmembrane region" description="Helical" evidence="8">
    <location>
        <begin position="311"/>
        <end position="338"/>
    </location>
</feature>